<evidence type="ECO:0000256" key="5">
    <source>
        <dbReference type="ARBA" id="ARBA00012483"/>
    </source>
</evidence>
<evidence type="ECO:0000256" key="9">
    <source>
        <dbReference type="ARBA" id="ARBA00022679"/>
    </source>
</evidence>
<dbReference type="SMART" id="SM00320">
    <property type="entry name" value="WD40"/>
    <property type="match status" value="7"/>
</dbReference>
<evidence type="ECO:0000256" key="11">
    <source>
        <dbReference type="ARBA" id="ARBA00022737"/>
    </source>
</evidence>
<evidence type="ECO:0000256" key="2">
    <source>
        <dbReference type="ARBA" id="ARBA00004123"/>
    </source>
</evidence>
<dbReference type="InterPro" id="IPR015943">
    <property type="entry name" value="WD40/YVTN_repeat-like_dom_sf"/>
</dbReference>
<evidence type="ECO:0000256" key="10">
    <source>
        <dbReference type="ARBA" id="ARBA00022728"/>
    </source>
</evidence>
<dbReference type="PROSITE" id="PS51698">
    <property type="entry name" value="U_BOX"/>
    <property type="match status" value="1"/>
</dbReference>
<comment type="catalytic activity">
    <reaction evidence="1 18">
        <text>S-ubiquitinyl-[E2 ubiquitin-conjugating enzyme]-L-cysteine + [acceptor protein]-L-lysine = [E2 ubiquitin-conjugating enzyme]-L-cysteine + N(6)-ubiquitinyl-[acceptor protein]-L-lysine.</text>
        <dbReference type="EC" id="2.3.2.27"/>
    </reaction>
</comment>
<evidence type="ECO:0000256" key="13">
    <source>
        <dbReference type="ARBA" id="ARBA00022786"/>
    </source>
</evidence>
<keyword evidence="13 18" id="KW-0833">Ubl conjugation pathway</keyword>
<dbReference type="EC" id="2.3.2.27" evidence="5 18"/>
<dbReference type="GO" id="GO:0071006">
    <property type="term" value="C:U2-type catalytic step 1 spliceosome"/>
    <property type="evidence" value="ECO:0007669"/>
    <property type="project" value="TreeGrafter"/>
</dbReference>
<evidence type="ECO:0000256" key="7">
    <source>
        <dbReference type="ARBA" id="ARBA00022574"/>
    </source>
</evidence>
<dbReference type="SUPFAM" id="SSF50978">
    <property type="entry name" value="WD40 repeat-like"/>
    <property type="match status" value="1"/>
</dbReference>
<accession>A0AAW1QBL3</accession>
<evidence type="ECO:0000256" key="3">
    <source>
        <dbReference type="ARBA" id="ARBA00004906"/>
    </source>
</evidence>
<keyword evidence="14 18" id="KW-0508">mRNA splicing</keyword>
<dbReference type="GO" id="GO:0000974">
    <property type="term" value="C:Prp19 complex"/>
    <property type="evidence" value="ECO:0007669"/>
    <property type="project" value="UniProtKB-UniRule"/>
</dbReference>
<comment type="subcellular location">
    <subcellularLocation>
        <location evidence="2 18">Nucleus</location>
    </subcellularLocation>
</comment>
<comment type="caution">
    <text evidence="21">The sequence shown here is derived from an EMBL/GenBank/DDBJ whole genome shotgun (WGS) entry which is preliminary data.</text>
</comment>
<feature type="compositionally biased region" description="Low complexity" evidence="19">
    <location>
        <begin position="129"/>
        <end position="138"/>
    </location>
</feature>
<feature type="domain" description="U-box" evidence="20">
    <location>
        <begin position="1"/>
        <end position="70"/>
    </location>
</feature>
<dbReference type="GO" id="GO:0070534">
    <property type="term" value="P:protein K63-linked ubiquitination"/>
    <property type="evidence" value="ECO:0007669"/>
    <property type="project" value="UniProtKB-UniRule"/>
</dbReference>
<dbReference type="InterPro" id="IPR013915">
    <property type="entry name" value="Prp19_cc"/>
</dbReference>
<dbReference type="PANTHER" id="PTHR43995:SF1">
    <property type="entry name" value="PRE-MRNA-PROCESSING FACTOR 19"/>
    <property type="match status" value="1"/>
</dbReference>
<feature type="repeat" description="WD" evidence="17">
    <location>
        <begin position="391"/>
        <end position="431"/>
    </location>
</feature>
<comment type="similarity">
    <text evidence="4 18">Belongs to the WD repeat PRP19 family.</text>
</comment>
<reference evidence="21 22" key="1">
    <citation type="journal article" date="2024" name="Nat. Commun.">
        <title>Phylogenomics reveals the evolutionary origins of lichenization in chlorophyte algae.</title>
        <authorList>
            <person name="Puginier C."/>
            <person name="Libourel C."/>
            <person name="Otte J."/>
            <person name="Skaloud P."/>
            <person name="Haon M."/>
            <person name="Grisel S."/>
            <person name="Petersen M."/>
            <person name="Berrin J.G."/>
            <person name="Delaux P.M."/>
            <person name="Dal Grande F."/>
            <person name="Keller J."/>
        </authorList>
    </citation>
    <scope>NUCLEOTIDE SEQUENCE [LARGE SCALE GENOMIC DNA]</scope>
    <source>
        <strain evidence="21 22">SAG 2145</strain>
    </source>
</reference>
<evidence type="ECO:0000259" key="20">
    <source>
        <dbReference type="PROSITE" id="PS51698"/>
    </source>
</evidence>
<evidence type="ECO:0000256" key="19">
    <source>
        <dbReference type="SAM" id="MobiDB-lite"/>
    </source>
</evidence>
<evidence type="ECO:0000256" key="14">
    <source>
        <dbReference type="ARBA" id="ARBA00023187"/>
    </source>
</evidence>
<dbReference type="PROSITE" id="PS50294">
    <property type="entry name" value="WD_REPEATS_REGION"/>
    <property type="match status" value="1"/>
</dbReference>
<evidence type="ECO:0000313" key="21">
    <source>
        <dbReference type="EMBL" id="KAK9818615.1"/>
    </source>
</evidence>
<dbReference type="Gene3D" id="3.30.40.10">
    <property type="entry name" value="Zinc/RING finger domain, C3HC4 (zinc finger)"/>
    <property type="match status" value="1"/>
</dbReference>
<dbReference type="GO" id="GO:0061630">
    <property type="term" value="F:ubiquitin protein ligase activity"/>
    <property type="evidence" value="ECO:0007669"/>
    <property type="project" value="UniProtKB-UniRule"/>
</dbReference>
<organism evidence="21 22">
    <name type="scientific">Apatococcus lobatus</name>
    <dbReference type="NCBI Taxonomy" id="904363"/>
    <lineage>
        <taxon>Eukaryota</taxon>
        <taxon>Viridiplantae</taxon>
        <taxon>Chlorophyta</taxon>
        <taxon>core chlorophytes</taxon>
        <taxon>Trebouxiophyceae</taxon>
        <taxon>Chlorellales</taxon>
        <taxon>Chlorellaceae</taxon>
        <taxon>Apatococcus</taxon>
    </lineage>
</organism>
<dbReference type="CDD" id="cd00200">
    <property type="entry name" value="WD40"/>
    <property type="match status" value="1"/>
</dbReference>
<evidence type="ECO:0000256" key="18">
    <source>
        <dbReference type="RuleBase" id="RU367101"/>
    </source>
</evidence>
<keyword evidence="12 18" id="KW-0227">DNA damage</keyword>
<dbReference type="InterPro" id="IPR003613">
    <property type="entry name" value="Ubox_domain"/>
</dbReference>
<dbReference type="SMART" id="SM00504">
    <property type="entry name" value="Ubox"/>
    <property type="match status" value="1"/>
</dbReference>
<feature type="repeat" description="WD" evidence="17">
    <location>
        <begin position="305"/>
        <end position="346"/>
    </location>
</feature>
<keyword evidence="9 18" id="KW-0808">Transferase</keyword>
<name>A0AAW1QBL3_9CHLO</name>
<dbReference type="PROSITE" id="PS00678">
    <property type="entry name" value="WD_REPEATS_1"/>
    <property type="match status" value="1"/>
</dbReference>
<dbReference type="InterPro" id="IPR013083">
    <property type="entry name" value="Znf_RING/FYVE/PHD"/>
</dbReference>
<sequence length="514" mass="55450">MFCSISGHIPEDPVVSSKSGHLYERRLAEKAIQENGEDPITGEDLSVDDLVAVKSNKGVKPRPSPATSIPGLLGLFQNEWDALMLESHTLRQSLSTVRQELSHALYQHDAACRVIARLSRERDEARSALQHARAAAPAGPVPMEMANGKRASEEDAYDPGSAKRNKGGITPEIIDAMTECNANLSKGRKKRVVPEGTAAMDDIRSFSLLSPIPLHKTIQGGITAIDLAPGEDVVATASMDATVQIYSTTESRVLSSLSGHTKRITDVKFLGSSSFLLTTSADKTARLWASTTDGAAGPYKPGAVLTDHTAEVTAASLHATGRYFATASLDHSWAFYDVEHATCFTKVTDDSEESGYTSCQFHPDGLILGTGTQNSMVHIWEVRQQKNVAKFEGHKGPVSGLCFSENGYYLATAAADGVKLWDLRKLRNFKTLTPYESGIPSQAVSFDHSGQYLAVGGGDARVYGAKQDWAALATFPDLPKKGVLSLKWGDRATRLYVGAADHNLRIYQTSQPAT</sequence>
<dbReference type="CDD" id="cd16656">
    <property type="entry name" value="RING-Ubox_PRP19"/>
    <property type="match status" value="1"/>
</dbReference>
<dbReference type="InterPro" id="IPR055340">
    <property type="entry name" value="RING-Ubox_PRP19"/>
</dbReference>
<dbReference type="Gene3D" id="2.130.10.10">
    <property type="entry name" value="YVTN repeat-like/Quinoprotein amine dehydrogenase"/>
    <property type="match status" value="1"/>
</dbReference>
<evidence type="ECO:0000256" key="12">
    <source>
        <dbReference type="ARBA" id="ARBA00022763"/>
    </source>
</evidence>
<evidence type="ECO:0000256" key="4">
    <source>
        <dbReference type="ARBA" id="ARBA00006388"/>
    </source>
</evidence>
<dbReference type="PROSITE" id="PS50082">
    <property type="entry name" value="WD_REPEATS_2"/>
    <property type="match status" value="4"/>
</dbReference>
<keyword evidence="22" id="KW-1185">Reference proteome</keyword>
<evidence type="ECO:0000256" key="1">
    <source>
        <dbReference type="ARBA" id="ARBA00000900"/>
    </source>
</evidence>
<evidence type="ECO:0000256" key="6">
    <source>
        <dbReference type="ARBA" id="ARBA00015618"/>
    </source>
</evidence>
<protein>
    <recommendedName>
        <fullName evidence="6 18">Pre-mRNA-processing factor 19</fullName>
        <ecNumber evidence="5 18">2.3.2.27</ecNumber>
    </recommendedName>
</protein>
<keyword evidence="15 18" id="KW-0234">DNA repair</keyword>
<dbReference type="AlphaFoldDB" id="A0AAW1QBL3"/>
<evidence type="ECO:0000256" key="8">
    <source>
        <dbReference type="ARBA" id="ARBA00022664"/>
    </source>
</evidence>
<dbReference type="InterPro" id="IPR036322">
    <property type="entry name" value="WD40_repeat_dom_sf"/>
</dbReference>
<keyword evidence="11" id="KW-0677">Repeat</keyword>
<keyword evidence="7 17" id="KW-0853">WD repeat</keyword>
<dbReference type="Pfam" id="PF24814">
    <property type="entry name" value="WD40_Prp19"/>
    <property type="match status" value="1"/>
</dbReference>
<dbReference type="GO" id="GO:0005737">
    <property type="term" value="C:cytoplasm"/>
    <property type="evidence" value="ECO:0007669"/>
    <property type="project" value="TreeGrafter"/>
</dbReference>
<gene>
    <name evidence="21" type="ORF">WJX74_001916</name>
</gene>
<comment type="subunit">
    <text evidence="18">Homotetramer.</text>
</comment>
<dbReference type="Pfam" id="PF08606">
    <property type="entry name" value="Prp19"/>
    <property type="match status" value="1"/>
</dbReference>
<dbReference type="GO" id="GO:0006281">
    <property type="term" value="P:DNA repair"/>
    <property type="evidence" value="ECO:0007669"/>
    <property type="project" value="UniProtKB-KW"/>
</dbReference>
<proteinExistence type="inferred from homology"/>
<evidence type="ECO:0000313" key="22">
    <source>
        <dbReference type="Proteomes" id="UP001438707"/>
    </source>
</evidence>
<dbReference type="InterPro" id="IPR038959">
    <property type="entry name" value="Prp19"/>
</dbReference>
<comment type="pathway">
    <text evidence="3 18">Protein modification; protein ubiquitination.</text>
</comment>
<evidence type="ECO:0000256" key="15">
    <source>
        <dbReference type="ARBA" id="ARBA00023204"/>
    </source>
</evidence>
<dbReference type="GO" id="GO:0000398">
    <property type="term" value="P:mRNA splicing, via spliceosome"/>
    <property type="evidence" value="ECO:0007669"/>
    <property type="project" value="InterPro"/>
</dbReference>
<comment type="function">
    <text evidence="18">Ubiquitin-protein ligase which is mainly involved pre-mRNA splicing and DNA repair. Required for pre-mRNA splicing as component of the spliceosome.</text>
</comment>
<keyword evidence="10 18" id="KW-0747">Spliceosome</keyword>
<dbReference type="EMBL" id="JALJOS010000058">
    <property type="protein sequence ID" value="KAK9818615.1"/>
    <property type="molecule type" value="Genomic_DNA"/>
</dbReference>
<keyword evidence="16 18" id="KW-0539">Nucleus</keyword>
<dbReference type="PANTHER" id="PTHR43995">
    <property type="entry name" value="PRE-MRNA-PROCESSING FACTOR 19"/>
    <property type="match status" value="1"/>
</dbReference>
<evidence type="ECO:0000256" key="17">
    <source>
        <dbReference type="PROSITE-ProRule" id="PRU00221"/>
    </source>
</evidence>
<dbReference type="Proteomes" id="UP001438707">
    <property type="component" value="Unassembled WGS sequence"/>
</dbReference>
<evidence type="ECO:0000256" key="16">
    <source>
        <dbReference type="ARBA" id="ARBA00023242"/>
    </source>
</evidence>
<dbReference type="SUPFAM" id="SSF57850">
    <property type="entry name" value="RING/U-box"/>
    <property type="match status" value="1"/>
</dbReference>
<feature type="repeat" description="WD" evidence="17">
    <location>
        <begin position="349"/>
        <end position="390"/>
    </location>
</feature>
<keyword evidence="8 18" id="KW-0507">mRNA processing</keyword>
<dbReference type="FunFam" id="3.30.40.10:FF:000027">
    <property type="entry name" value="Pre-mRNA-processing factor 19, putative"/>
    <property type="match status" value="1"/>
</dbReference>
<feature type="repeat" description="WD" evidence="17">
    <location>
        <begin position="257"/>
        <end position="288"/>
    </location>
</feature>
<dbReference type="InterPro" id="IPR001680">
    <property type="entry name" value="WD40_rpt"/>
</dbReference>
<dbReference type="InterPro" id="IPR019775">
    <property type="entry name" value="WD40_repeat_CS"/>
</dbReference>
<feature type="region of interest" description="Disordered" evidence="19">
    <location>
        <begin position="129"/>
        <end position="168"/>
    </location>
</feature>